<dbReference type="RefSeq" id="XP_042636233.1">
    <property type="nucleotide sequence ID" value="XM_042780299.1"/>
</dbReference>
<accession>A0AC54Z886</accession>
<evidence type="ECO:0000313" key="2">
    <source>
        <dbReference type="RefSeq" id="XP_042636233.1"/>
    </source>
</evidence>
<dbReference type="Proteomes" id="UP000694850">
    <property type="component" value="Unplaced"/>
</dbReference>
<name>A0AC54Z886_ORYAF</name>
<organism evidence="1 2">
    <name type="scientific">Orycteropus afer afer</name>
    <dbReference type="NCBI Taxonomy" id="1230840"/>
    <lineage>
        <taxon>Eukaryota</taxon>
        <taxon>Metazoa</taxon>
        <taxon>Chordata</taxon>
        <taxon>Craniata</taxon>
        <taxon>Vertebrata</taxon>
        <taxon>Euteleostomi</taxon>
        <taxon>Mammalia</taxon>
        <taxon>Eutheria</taxon>
        <taxon>Afrotheria</taxon>
        <taxon>Tubulidentata</taxon>
        <taxon>Orycteropodidae</taxon>
        <taxon>Orycteropus</taxon>
    </lineage>
</organism>
<reference evidence="2" key="1">
    <citation type="submission" date="2025-08" db="UniProtKB">
        <authorList>
            <consortium name="RefSeq"/>
        </authorList>
    </citation>
    <scope>IDENTIFICATION</scope>
</reference>
<keyword evidence="1" id="KW-1185">Reference proteome</keyword>
<sequence length="1445" mass="161952">MAAAAEEAELVLHKEPGPRVRGGGGRSWPRGAAELEVSGGYRRGAGLDGGSGGSLSLAASVDPDCITPTPIPLTPFCQILCRLGAWEVQQERDVNKTKPRLTVLNGLATSMDDMKINTDVTGAKEEILDGNNFISEKESGVHKPKDCQTSFQKNNTLTLPEELSKDKSEKALSGGQSALFIHAGTPTVSSENFILPKGAAVNGPVSHSSLTKTSSMNKGSVSLTTGQPVDQPTTESCSTLKVAADLQLSTPQKASQHQVLFLLPDVANAKNPTHSIKKLPTSASVGCDIQNSVESSIQSDSTLINQVEVGEDNEDLLVKDDCVNTLTGISSGTDEFRSENDANWDPQKEFIQFLMTNEDTVDKTPVHSKVGLEKKRKRKMDVSKITRYTEDCFSDSNCIPNKSKMLEVDFLEQNEELQAVDSQKYALSKVKPESTDDDLESVDAFQHLIYNPDKCEEDSSPVHASTFLSNSLKKKCEESDSESPATFSTEEPSFYPCTKCNVNFREKKHLHRHMMYHLDGNSHFRHLNVPRPYACRECGRTFRDRNSLLKHMIIHQERRQKLMEEIRELKELQDEGRSARLQCPQCVFGTNCPKTFVQHAKTHEKDKRYYCCEECNFMAVTENELECHRGIAHGAVVKCPIVSSDIAQRKTQKKTFMKVSVTGSSKKSTTYICKMCPFTTSARSILKKHMEYLHSSSCIDSFSSPLGLDKRKSDILEEPIDTISTKPLMKQQSTTFPKNSALKQDVKRTFGSTSQSSNFSKFHKRPHRIQKARKSIAQSSVNVCSQNSSHKSSIDQKPKYFHQAAKEKSNVKTNSNYLYRHKYENYRMVKKSGESYPQHLKKEASSLNSLHLFSSSSSSHSDSFISDSHNSDNKRPESFKEHRRVAVKRVVKESKKESSVGGEDLDSYPDFLHKMTVVVLQKLNSAEKKDSYETEDESSWDNVELGDYTTQAIEEETYNNIDQEHVNLFPLFKSKVESQEPEENTSLSYDQNDGFYFEYYEDAGTNNFLQEIHDPQHLENAETSLSKHSSVFHWSDLSLEKKSCPYCPATFETGVGLSNHVRGHLHRAGLSYEARHVVSPEQIATSDKMQHFKRTGTGTPVKRVRKAIEKSEATSEHTCQLCGGWFDTKIGLSNHVRGHLKRLGKTKWDAHKSPICVLNEMMQNEEKYEKILKALNNRRIIPRPFVAQKFASSDDFLSQNVIPLEAYHNGLKTEAVSVSASEEDGLNFLSECDETKPELSSGKKSLTLIELLKNKRMGEERNSALSPQKIHNQTARKRFVQKCVLPLNEDSPLMYQPQKMDLTMHSGMPVKLRTCVHCNTTFTSAVSLSNHLRAYARKKSAGLLTGTVLDCKQKKSRSRSGSKKKMLTLPHGADEVYILRCRFCGLVFRGPLSVQEDWIKHLQRHIVNANLPRTGAGMVEVTSLLKKPSSITETSFSLLMAEAAS</sequence>
<protein>
    <submittedName>
        <fullName evidence="2">Zinc finger protein 644</fullName>
    </submittedName>
</protein>
<evidence type="ECO:0000313" key="1">
    <source>
        <dbReference type="Proteomes" id="UP000694850"/>
    </source>
</evidence>
<proteinExistence type="predicted"/>
<gene>
    <name evidence="2" type="primary">ZNF644</name>
</gene>